<sequence length="71" mass="7989">MANINEGNVLNNIRSRRISLGLTQGELSKKTGINIRQIQKYESGEYCIENMTLKNAIALSDAFNCDVRMLL</sequence>
<dbReference type="EMBL" id="BK015285">
    <property type="protein sequence ID" value="DAD99409.1"/>
    <property type="molecule type" value="Genomic_DNA"/>
</dbReference>
<dbReference type="InterPro" id="IPR010982">
    <property type="entry name" value="Lambda_DNA-bd_dom_sf"/>
</dbReference>
<dbReference type="SUPFAM" id="SSF47413">
    <property type="entry name" value="lambda repressor-like DNA-binding domains"/>
    <property type="match status" value="1"/>
</dbReference>
<dbReference type="SMART" id="SM00530">
    <property type="entry name" value="HTH_XRE"/>
    <property type="match status" value="1"/>
</dbReference>
<dbReference type="CDD" id="cd00093">
    <property type="entry name" value="HTH_XRE"/>
    <property type="match status" value="1"/>
</dbReference>
<reference evidence="2" key="1">
    <citation type="journal article" date="2021" name="Proc. Natl. Acad. Sci. U.S.A.">
        <title>A Catalog of Tens of Thousands of Viruses from Human Metagenomes Reveals Hidden Associations with Chronic Diseases.</title>
        <authorList>
            <person name="Tisza M.J."/>
            <person name="Buck C.B."/>
        </authorList>
    </citation>
    <scope>NUCLEOTIDE SEQUENCE</scope>
    <source>
        <strain evidence="2">CtNU74</strain>
    </source>
</reference>
<dbReference type="Gene3D" id="1.10.260.40">
    <property type="entry name" value="lambda repressor-like DNA-binding domains"/>
    <property type="match status" value="1"/>
</dbReference>
<proteinExistence type="predicted"/>
<evidence type="ECO:0000259" key="1">
    <source>
        <dbReference type="PROSITE" id="PS50943"/>
    </source>
</evidence>
<protein>
    <submittedName>
        <fullName evidence="2">Helix-turn-helix XRE-family like protein</fullName>
    </submittedName>
</protein>
<dbReference type="Pfam" id="PF01381">
    <property type="entry name" value="HTH_3"/>
    <property type="match status" value="1"/>
</dbReference>
<dbReference type="GO" id="GO:0003677">
    <property type="term" value="F:DNA binding"/>
    <property type="evidence" value="ECO:0007669"/>
    <property type="project" value="InterPro"/>
</dbReference>
<organism evidence="2">
    <name type="scientific">Siphoviridae sp. ctNU74</name>
    <dbReference type="NCBI Taxonomy" id="2825471"/>
    <lineage>
        <taxon>Viruses</taxon>
        <taxon>Duplodnaviria</taxon>
        <taxon>Heunggongvirae</taxon>
        <taxon>Uroviricota</taxon>
        <taxon>Caudoviricetes</taxon>
    </lineage>
</organism>
<accession>A0A8S5NXC8</accession>
<dbReference type="PROSITE" id="PS50943">
    <property type="entry name" value="HTH_CROC1"/>
    <property type="match status" value="1"/>
</dbReference>
<name>A0A8S5NXC8_9CAUD</name>
<evidence type="ECO:0000313" key="2">
    <source>
        <dbReference type="EMBL" id="DAD99409.1"/>
    </source>
</evidence>
<dbReference type="InterPro" id="IPR001387">
    <property type="entry name" value="Cro/C1-type_HTH"/>
</dbReference>
<feature type="domain" description="HTH cro/C1-type" evidence="1">
    <location>
        <begin position="13"/>
        <end position="70"/>
    </location>
</feature>